<dbReference type="InterPro" id="IPR051476">
    <property type="entry name" value="Bac_ResReg_Asp_Phosphatase"/>
</dbReference>
<evidence type="ECO:0000259" key="7">
    <source>
        <dbReference type="PROSITE" id="PS50208"/>
    </source>
</evidence>
<dbReference type="Gene3D" id="3.40.50.1460">
    <property type="match status" value="1"/>
</dbReference>
<evidence type="ECO:0000256" key="2">
    <source>
        <dbReference type="ARBA" id="ARBA00022490"/>
    </source>
</evidence>
<dbReference type="Pfam" id="PF07721">
    <property type="entry name" value="TPR_4"/>
    <property type="match status" value="1"/>
</dbReference>
<dbReference type="GO" id="GO:0004197">
    <property type="term" value="F:cysteine-type endopeptidase activity"/>
    <property type="evidence" value="ECO:0007669"/>
    <property type="project" value="InterPro"/>
</dbReference>
<gene>
    <name evidence="8" type="ORF">CDV28_12518</name>
</gene>
<evidence type="ECO:0000256" key="5">
    <source>
        <dbReference type="ARBA" id="ARBA00038253"/>
    </source>
</evidence>
<feature type="repeat" description="TPR" evidence="6">
    <location>
        <begin position="1045"/>
        <end position="1078"/>
    </location>
</feature>
<evidence type="ECO:0000256" key="4">
    <source>
        <dbReference type="ARBA" id="ARBA00022803"/>
    </source>
</evidence>
<dbReference type="GO" id="GO:0005737">
    <property type="term" value="C:cytoplasm"/>
    <property type="evidence" value="ECO:0007669"/>
    <property type="project" value="UniProtKB-SubCell"/>
</dbReference>
<comment type="similarity">
    <text evidence="5">Belongs to the Rap family.</text>
</comment>
<dbReference type="PROSITE" id="PS50208">
    <property type="entry name" value="CASPASE_P20"/>
    <property type="match status" value="1"/>
</dbReference>
<dbReference type="SUPFAM" id="SSF48452">
    <property type="entry name" value="TPR-like"/>
    <property type="match status" value="3"/>
</dbReference>
<sequence length="1218" mass="137554">MERRSALLISSSEYQDASLTRLFAPQNDVQALAEVLRDACIGGFEVKELLINKASSVIREAIADFFAEQRRDDLALLYFSGHGLKDDLNSGKLYLTATDTRRDRLRATGIAASFLLEEVEESKSRRIILILDCCFSGAFARGSKGADEELDAAFKNMGYGRVVLTASNAVQLAYEDEQAKDGAVHSIFTKFLLEGLRTGAADLSQRGEISVNDLYQYVNKQIKQMDSGRRQTPKIWDFDREGEELVIAKNPFAPPPTPVAVQSGKRPLTYTLRPQAHNFVDRVKQRKELRSDLLDATKVFVIVDGLAGIGKTMLAAKVAEESEADFAGIYYSKCAKETDVDQLLAELAYFLSGCGDHCLSGVVEYDIPAANKINFLLAALGVRKYLLIFDDVHELLNSERQISNEGIKLLFSELLNTRHQAKVLLVSRVRPVLPWQQLCQVPSSLESFDEENGLELLRLLGLDEDEELLRRAWQLTGGHPLAMGLLAGMAGTMDLQLILAETSLFYGGSLVNELLRRQFYTLLTVEEKNLLLRMSVLPRPAEFGIIAHLEEQGQAARLLPALVEKNLVMYSRKEKKYRLHDLVREFSRAETTAEEQQLCHSRLADYYERLEFNADKPSFEQVQQRLEAQHHAVQSGEKARAARLLVETAEHLRKWGYLERCGKLLAETLAALEKLEPTKEHLLLRVDLLVEQGWLERSSSGLDKAVERCREAERILQTAQDEGREGKVCHALGKFFYEEALWEEAEQYFVRAFELQKARRNTKELATVVCNLYDLYWRVEEIEKIEKTSKEGIRICEEENDAENKGKILIEVLGKTFGIQRRWEHALAVYKESLRSRRDDDLLGQALSLRKIGEVLRQQKQFEESLEKHKEGFALAQKAGDISAQAMALLGCGYTYRDNGDINKAIELYGQCFDVANKIEGISGRADLFYDLGEAYRDVGNLEKALQQFNEALRLRKESGDILGAADVFNRLGSFYSTKYSNLSTALKYYKDALEIKKSLGRSLGVETETNNIAFVYKHQGRFDEALALFKKLIWIRMNRSYDIAITYNHIGHIYYLKGNIKKSFLYFKKSLRIYKKNNRVGGISVTLSYLGEAYLALGNYEKALATLHESVNLKTVMSSKAIPLTSIAKVYYRQRNLAAAKKKCEESLAISRQYGGKIQAGVTLHLLGKILLAQGHAEEARAHVQEAVEIFRAAGSFHLAEAEKTLAEINEFRSNIA</sequence>
<dbReference type="GO" id="GO:0006508">
    <property type="term" value="P:proteolysis"/>
    <property type="evidence" value="ECO:0007669"/>
    <property type="project" value="InterPro"/>
</dbReference>
<dbReference type="InterPro" id="IPR029030">
    <property type="entry name" value="Caspase-like_dom_sf"/>
</dbReference>
<evidence type="ECO:0000256" key="1">
    <source>
        <dbReference type="ARBA" id="ARBA00004496"/>
    </source>
</evidence>
<dbReference type="SUPFAM" id="SSF52540">
    <property type="entry name" value="P-loop containing nucleoside triphosphate hydrolases"/>
    <property type="match status" value="1"/>
</dbReference>
<dbReference type="PROSITE" id="PS50005">
    <property type="entry name" value="TPR"/>
    <property type="match status" value="3"/>
</dbReference>
<dbReference type="Gene3D" id="3.40.50.300">
    <property type="entry name" value="P-loop containing nucleotide triphosphate hydrolases"/>
    <property type="match status" value="1"/>
</dbReference>
<dbReference type="EMBL" id="NQJD01000025">
    <property type="protein sequence ID" value="TAA74486.1"/>
    <property type="molecule type" value="Genomic_DNA"/>
</dbReference>
<dbReference type="InterPro" id="IPR002182">
    <property type="entry name" value="NB-ARC"/>
</dbReference>
<dbReference type="Pfam" id="PF00656">
    <property type="entry name" value="Peptidase_C14"/>
    <property type="match status" value="1"/>
</dbReference>
<dbReference type="PANTHER" id="PTHR46630">
    <property type="entry name" value="TETRATRICOPEPTIDE REPEAT PROTEIN 29"/>
    <property type="match status" value="1"/>
</dbReference>
<dbReference type="InterPro" id="IPR011717">
    <property type="entry name" value="TPR-4"/>
</dbReference>
<dbReference type="InterPro" id="IPR027417">
    <property type="entry name" value="P-loop_NTPase"/>
</dbReference>
<dbReference type="Proteomes" id="UP000316238">
    <property type="component" value="Unassembled WGS sequence"/>
</dbReference>
<organism evidence="8 9">
    <name type="scientific">Candidatus Electronema aureum</name>
    <dbReference type="NCBI Taxonomy" id="2005002"/>
    <lineage>
        <taxon>Bacteria</taxon>
        <taxon>Pseudomonadati</taxon>
        <taxon>Thermodesulfobacteriota</taxon>
        <taxon>Desulfobulbia</taxon>
        <taxon>Desulfobulbales</taxon>
        <taxon>Desulfobulbaceae</taxon>
        <taxon>Candidatus Electronema</taxon>
    </lineage>
</organism>
<dbReference type="GO" id="GO:0043531">
    <property type="term" value="F:ADP binding"/>
    <property type="evidence" value="ECO:0007669"/>
    <property type="project" value="InterPro"/>
</dbReference>
<comment type="caution">
    <text evidence="8">The sequence shown here is derived from an EMBL/GenBank/DDBJ whole genome shotgun (WGS) entry which is preliminary data.</text>
</comment>
<evidence type="ECO:0000313" key="9">
    <source>
        <dbReference type="Proteomes" id="UP000316238"/>
    </source>
</evidence>
<dbReference type="InterPro" id="IPR011990">
    <property type="entry name" value="TPR-like_helical_dom_sf"/>
</dbReference>
<accession>A0A521G0D7</accession>
<dbReference type="Pfam" id="PF13424">
    <property type="entry name" value="TPR_12"/>
    <property type="match status" value="4"/>
</dbReference>
<dbReference type="InterPro" id="IPR011600">
    <property type="entry name" value="Pept_C14_caspase"/>
</dbReference>
<dbReference type="PANTHER" id="PTHR46630:SF1">
    <property type="entry name" value="TETRATRICOPEPTIDE REPEAT PROTEIN 29"/>
    <property type="match status" value="1"/>
</dbReference>
<dbReference type="NCBIfam" id="NF047832">
    <property type="entry name" value="caspase_w_EACC1"/>
    <property type="match status" value="1"/>
</dbReference>
<dbReference type="PROSITE" id="PS50293">
    <property type="entry name" value="TPR_REGION"/>
    <property type="match status" value="1"/>
</dbReference>
<dbReference type="Pfam" id="PF00931">
    <property type="entry name" value="NB-ARC"/>
    <property type="match status" value="1"/>
</dbReference>
<feature type="domain" description="Caspase family p20" evidence="7">
    <location>
        <begin position="2"/>
        <end position="134"/>
    </location>
</feature>
<dbReference type="AlphaFoldDB" id="A0A521G0D7"/>
<protein>
    <submittedName>
        <fullName evidence="8">Tetratricopeptide repeat-containing protein</fullName>
    </submittedName>
</protein>
<proteinExistence type="inferred from homology"/>
<dbReference type="PRINTS" id="PR00364">
    <property type="entry name" value="DISEASERSIST"/>
</dbReference>
<feature type="repeat" description="TPR" evidence="6">
    <location>
        <begin position="926"/>
        <end position="959"/>
    </location>
</feature>
<dbReference type="SMART" id="SM00028">
    <property type="entry name" value="TPR"/>
    <property type="match status" value="10"/>
</dbReference>
<dbReference type="InterPro" id="IPR019734">
    <property type="entry name" value="TPR_rpt"/>
</dbReference>
<comment type="subcellular location">
    <subcellularLocation>
        <location evidence="1">Cytoplasm</location>
    </subcellularLocation>
</comment>
<feature type="repeat" description="TPR" evidence="6">
    <location>
        <begin position="1085"/>
        <end position="1118"/>
    </location>
</feature>
<dbReference type="Gene3D" id="1.25.40.10">
    <property type="entry name" value="Tetratricopeptide repeat domain"/>
    <property type="match status" value="2"/>
</dbReference>
<keyword evidence="9" id="KW-1185">Reference proteome</keyword>
<dbReference type="InterPro" id="IPR001309">
    <property type="entry name" value="Pept_C14_p20"/>
</dbReference>
<keyword evidence="3" id="KW-0677">Repeat</keyword>
<evidence type="ECO:0000313" key="8">
    <source>
        <dbReference type="EMBL" id="TAA74486.1"/>
    </source>
</evidence>
<keyword evidence="4 6" id="KW-0802">TPR repeat</keyword>
<keyword evidence="2" id="KW-0963">Cytoplasm</keyword>
<reference evidence="8" key="1">
    <citation type="submission" date="2017-07" db="EMBL/GenBank/DDBJ databases">
        <title>The cable genome - Insights into the physiology and evolution of filamentous bacteria capable of sulfide oxidation via long distance electron transfer.</title>
        <authorList>
            <person name="Thorup C."/>
            <person name="Bjerg J.T."/>
            <person name="Schreiber L."/>
            <person name="Nielsen L.P."/>
            <person name="Kjeldsen K.U."/>
            <person name="Boesen T."/>
            <person name="Boggild A."/>
            <person name="Meysman F."/>
            <person name="Geelhoed J."/>
            <person name="Schramm A."/>
        </authorList>
    </citation>
    <scope>NUCLEOTIDE SEQUENCE [LARGE SCALE GENOMIC DNA]</scope>
    <source>
        <strain evidence="8">GS</strain>
    </source>
</reference>
<evidence type="ECO:0000256" key="3">
    <source>
        <dbReference type="ARBA" id="ARBA00022737"/>
    </source>
</evidence>
<dbReference type="GO" id="GO:0042802">
    <property type="term" value="F:identical protein binding"/>
    <property type="evidence" value="ECO:0007669"/>
    <property type="project" value="InterPro"/>
</dbReference>
<name>A0A521G0D7_9BACT</name>
<evidence type="ECO:0000256" key="6">
    <source>
        <dbReference type="PROSITE-ProRule" id="PRU00339"/>
    </source>
</evidence>
<dbReference type="SUPFAM" id="SSF52129">
    <property type="entry name" value="Caspase-like"/>
    <property type="match status" value="1"/>
</dbReference>